<accession>A0ABY3SFI8</accession>
<evidence type="ECO:0000256" key="5">
    <source>
        <dbReference type="ARBA" id="ARBA00023136"/>
    </source>
</evidence>
<keyword evidence="6 8" id="KW-0807">Transducer</keyword>
<keyword evidence="4" id="KW-1133">Transmembrane helix</keyword>
<dbReference type="Gene3D" id="3.30.450.20">
    <property type="entry name" value="PAS domain"/>
    <property type="match status" value="1"/>
</dbReference>
<evidence type="ECO:0000313" key="13">
    <source>
        <dbReference type="Proteomes" id="UP001649230"/>
    </source>
</evidence>
<evidence type="ECO:0000256" key="7">
    <source>
        <dbReference type="ARBA" id="ARBA00029447"/>
    </source>
</evidence>
<dbReference type="PANTHER" id="PTHR32089:SF112">
    <property type="entry name" value="LYSOZYME-LIKE PROTEIN-RELATED"/>
    <property type="match status" value="1"/>
</dbReference>
<protein>
    <submittedName>
        <fullName evidence="12">Methyl-accepting chemotaxis protein</fullName>
    </submittedName>
</protein>
<dbReference type="RefSeq" id="WP_235119095.1">
    <property type="nucleotide sequence ID" value="NZ_CP090978.1"/>
</dbReference>
<name>A0ABY3SFI8_9BACL</name>
<organism evidence="12 13">
    <name type="scientific">Paenibacillus hexagrammi</name>
    <dbReference type="NCBI Taxonomy" id="2908839"/>
    <lineage>
        <taxon>Bacteria</taxon>
        <taxon>Bacillati</taxon>
        <taxon>Bacillota</taxon>
        <taxon>Bacilli</taxon>
        <taxon>Bacillales</taxon>
        <taxon>Paenibacillaceae</taxon>
        <taxon>Paenibacillus</taxon>
    </lineage>
</organism>
<dbReference type="CDD" id="cd11386">
    <property type="entry name" value="MCP_signal"/>
    <property type="match status" value="1"/>
</dbReference>
<comment type="subcellular location">
    <subcellularLocation>
        <location evidence="1">Cell membrane</location>
        <topology evidence="1">Multi-pass membrane protein</topology>
    </subcellularLocation>
</comment>
<feature type="domain" description="Methyl-accepting transducer" evidence="10">
    <location>
        <begin position="298"/>
        <end position="534"/>
    </location>
</feature>
<evidence type="ECO:0000256" key="6">
    <source>
        <dbReference type="ARBA" id="ARBA00023224"/>
    </source>
</evidence>
<dbReference type="Pfam" id="PF17200">
    <property type="entry name" value="sCache_2"/>
    <property type="match status" value="1"/>
</dbReference>
<dbReference type="Pfam" id="PF00672">
    <property type="entry name" value="HAMP"/>
    <property type="match status" value="1"/>
</dbReference>
<dbReference type="PANTHER" id="PTHR32089">
    <property type="entry name" value="METHYL-ACCEPTING CHEMOTAXIS PROTEIN MCPB"/>
    <property type="match status" value="1"/>
</dbReference>
<dbReference type="PRINTS" id="PR00260">
    <property type="entry name" value="CHEMTRNSDUCR"/>
</dbReference>
<dbReference type="SMART" id="SM01049">
    <property type="entry name" value="Cache_2"/>
    <property type="match status" value="1"/>
</dbReference>
<dbReference type="Pfam" id="PF00015">
    <property type="entry name" value="MCPsignal"/>
    <property type="match status" value="1"/>
</dbReference>
<keyword evidence="13" id="KW-1185">Reference proteome</keyword>
<evidence type="ECO:0000256" key="2">
    <source>
        <dbReference type="ARBA" id="ARBA00022475"/>
    </source>
</evidence>
<dbReference type="Gene3D" id="1.10.287.950">
    <property type="entry name" value="Methyl-accepting chemotaxis protein"/>
    <property type="match status" value="1"/>
</dbReference>
<evidence type="ECO:0000256" key="1">
    <source>
        <dbReference type="ARBA" id="ARBA00004651"/>
    </source>
</evidence>
<evidence type="ECO:0000259" key="10">
    <source>
        <dbReference type="PROSITE" id="PS50111"/>
    </source>
</evidence>
<evidence type="ECO:0000256" key="9">
    <source>
        <dbReference type="SAM" id="Coils"/>
    </source>
</evidence>
<sequence>MQNNRGFWKITIRKKLLLISLFMLLVPVSILGYVSYHVSSQESDALIRSNLQNSVKMALELTTSMEEAVKAGGMTKEAAQEKVREALIGPLKDGKRSINPHIQLGENGYFFILNANGDLMGHPLLEGQNILDKQTSSGFFYVKDMIEKAKGGGGFTTYDWPLPDSSKEAEKIAYAESAGQDWGWIIAAGSYMQDYNQGQTHILNTILITLLCCWVIGGTLMTLFALHISRPIKRLADQASQFAQGDLRASALNIKNKDEIGDLAVSFQAMYVHLREMVAGLLSSSDRLSDASHDLSGSIGETTLASNQISVSIQDMAGSNDTQARSVKESSVAMEEMAYGIQRIATTSSTAYEASEMTLREAEQGNLLIKQSSEQMNAVNRTVSELAEIVEKLTERSQYIGDIVRVITDISAQTNLLALNASIEAARAGAEGKGFAVVAGEVKKLAERSTTSAAEVAELIEAIQEDMRRAGDAMAKGEQEVAVGVQSIEHTGQAFVRILEATRNVVEQVQEASASAQEMSASSQEISASLQDMERMADQTNQLAQQISASTEEQLAVMEELSSSAESLNVMSSEMQVLAHKFKL</sequence>
<reference evidence="12 13" key="1">
    <citation type="journal article" date="2024" name="Int. J. Syst. Evol. Microbiol.">
        <title>Paenibacillus hexagrammi sp. nov., a novel bacterium isolated from the gut content of Hexagrammos agrammus.</title>
        <authorList>
            <person name="Jung H.K."/>
            <person name="Kim D.G."/>
            <person name="Zin H."/>
            <person name="Park J."/>
            <person name="Jung H."/>
            <person name="Kim Y.O."/>
            <person name="Kong H.J."/>
            <person name="Kim J.W."/>
            <person name="Kim Y.S."/>
        </authorList>
    </citation>
    <scope>NUCLEOTIDE SEQUENCE [LARGE SCALE GENOMIC DNA]</scope>
    <source>
        <strain evidence="12 13">YPD9-1</strain>
    </source>
</reference>
<comment type="similarity">
    <text evidence="7">Belongs to the methyl-accepting chemotaxis (MCP) protein family.</text>
</comment>
<dbReference type="SMART" id="SM00304">
    <property type="entry name" value="HAMP"/>
    <property type="match status" value="1"/>
</dbReference>
<evidence type="ECO:0000259" key="11">
    <source>
        <dbReference type="PROSITE" id="PS50885"/>
    </source>
</evidence>
<evidence type="ECO:0000256" key="3">
    <source>
        <dbReference type="ARBA" id="ARBA00022692"/>
    </source>
</evidence>
<keyword evidence="5" id="KW-0472">Membrane</keyword>
<proteinExistence type="inferred from homology"/>
<evidence type="ECO:0000313" key="12">
    <source>
        <dbReference type="EMBL" id="UJF32752.1"/>
    </source>
</evidence>
<evidence type="ECO:0000256" key="8">
    <source>
        <dbReference type="PROSITE-ProRule" id="PRU00284"/>
    </source>
</evidence>
<gene>
    <name evidence="12" type="ORF">L0M14_24585</name>
</gene>
<keyword evidence="2" id="KW-1003">Cell membrane</keyword>
<dbReference type="Proteomes" id="UP001649230">
    <property type="component" value="Chromosome"/>
</dbReference>
<evidence type="ECO:0000256" key="4">
    <source>
        <dbReference type="ARBA" id="ARBA00022989"/>
    </source>
</evidence>
<dbReference type="InterPro" id="IPR004089">
    <property type="entry name" value="MCPsignal_dom"/>
</dbReference>
<dbReference type="InterPro" id="IPR033480">
    <property type="entry name" value="sCache_2"/>
</dbReference>
<feature type="domain" description="HAMP" evidence="11">
    <location>
        <begin position="226"/>
        <end position="279"/>
    </location>
</feature>
<keyword evidence="9" id="KW-0175">Coiled coil</keyword>
<dbReference type="EMBL" id="CP090978">
    <property type="protein sequence ID" value="UJF32752.1"/>
    <property type="molecule type" value="Genomic_DNA"/>
</dbReference>
<dbReference type="PROSITE" id="PS50111">
    <property type="entry name" value="CHEMOTAXIS_TRANSDUC_2"/>
    <property type="match status" value="1"/>
</dbReference>
<dbReference type="SMART" id="SM00283">
    <property type="entry name" value="MA"/>
    <property type="match status" value="1"/>
</dbReference>
<dbReference type="InterPro" id="IPR003660">
    <property type="entry name" value="HAMP_dom"/>
</dbReference>
<feature type="coiled-coil region" evidence="9">
    <location>
        <begin position="460"/>
        <end position="519"/>
    </location>
</feature>
<dbReference type="PROSITE" id="PS50885">
    <property type="entry name" value="HAMP"/>
    <property type="match status" value="1"/>
</dbReference>
<keyword evidence="3" id="KW-0812">Transmembrane</keyword>
<dbReference type="InterPro" id="IPR004090">
    <property type="entry name" value="Chemotax_Me-accpt_rcpt"/>
</dbReference>
<dbReference type="CDD" id="cd06225">
    <property type="entry name" value="HAMP"/>
    <property type="match status" value="1"/>
</dbReference>
<dbReference type="Gene3D" id="6.10.340.10">
    <property type="match status" value="1"/>
</dbReference>
<dbReference type="SUPFAM" id="SSF58104">
    <property type="entry name" value="Methyl-accepting chemotaxis protein (MCP) signaling domain"/>
    <property type="match status" value="1"/>
</dbReference>